<proteinExistence type="predicted"/>
<feature type="signal peptide" evidence="1">
    <location>
        <begin position="1"/>
        <end position="18"/>
    </location>
</feature>
<evidence type="ECO:0000256" key="1">
    <source>
        <dbReference type="SAM" id="SignalP"/>
    </source>
</evidence>
<dbReference type="SMR" id="A0A482WEG0"/>
<dbReference type="InParanoid" id="A0A482WEG0"/>
<reference evidence="2 3" key="1">
    <citation type="journal article" date="2017" name="Gigascience">
        <title>Genome sequence of the small brown planthopper, Laodelphax striatellus.</title>
        <authorList>
            <person name="Zhu J."/>
            <person name="Jiang F."/>
            <person name="Wang X."/>
            <person name="Yang P."/>
            <person name="Bao Y."/>
            <person name="Zhao W."/>
            <person name="Wang W."/>
            <person name="Lu H."/>
            <person name="Wang Q."/>
            <person name="Cui N."/>
            <person name="Li J."/>
            <person name="Chen X."/>
            <person name="Luo L."/>
            <person name="Yu J."/>
            <person name="Kang L."/>
            <person name="Cui F."/>
        </authorList>
    </citation>
    <scope>NUCLEOTIDE SEQUENCE [LARGE SCALE GENOMIC DNA]</scope>
    <source>
        <strain evidence="2">Lst14</strain>
    </source>
</reference>
<keyword evidence="1" id="KW-0732">Signal</keyword>
<dbReference type="AlphaFoldDB" id="A0A482WEG0"/>
<evidence type="ECO:0000313" key="3">
    <source>
        <dbReference type="Proteomes" id="UP000291343"/>
    </source>
</evidence>
<accession>A0A482WEG0</accession>
<protein>
    <recommendedName>
        <fullName evidence="4">Thioredoxin domain-containing protein</fullName>
    </recommendedName>
</protein>
<dbReference type="Gene3D" id="3.40.30.10">
    <property type="entry name" value="Glutaredoxin"/>
    <property type="match status" value="1"/>
</dbReference>
<dbReference type="Proteomes" id="UP000291343">
    <property type="component" value="Unassembled WGS sequence"/>
</dbReference>
<evidence type="ECO:0000313" key="2">
    <source>
        <dbReference type="EMBL" id="RZF31917.1"/>
    </source>
</evidence>
<sequence>MSILYLLPLFTLIASSLSGFVDVTIYSDFASKSAGKPKIVLLEVWAKCSFCDEGASILEAECAKHTDVVCYKAYLKGDQPHTFDHSYDSTPYKARYAPYVAFIVNGKKVFEINEYNLNSYEQELATGFKKMGEK</sequence>
<dbReference type="InterPro" id="IPR036249">
    <property type="entry name" value="Thioredoxin-like_sf"/>
</dbReference>
<name>A0A482WEG0_LAOST</name>
<dbReference type="EMBL" id="QKKF02037881">
    <property type="protein sequence ID" value="RZF31917.1"/>
    <property type="molecule type" value="Genomic_DNA"/>
</dbReference>
<comment type="caution">
    <text evidence="2">The sequence shown here is derived from an EMBL/GenBank/DDBJ whole genome shotgun (WGS) entry which is preliminary data.</text>
</comment>
<gene>
    <name evidence="2" type="ORF">LSTR_LSTR013742</name>
</gene>
<evidence type="ECO:0008006" key="4">
    <source>
        <dbReference type="Google" id="ProtNLM"/>
    </source>
</evidence>
<feature type="chain" id="PRO_5019759213" description="Thioredoxin domain-containing protein" evidence="1">
    <location>
        <begin position="19"/>
        <end position="134"/>
    </location>
</feature>
<dbReference type="SUPFAM" id="SSF52833">
    <property type="entry name" value="Thioredoxin-like"/>
    <property type="match status" value="1"/>
</dbReference>
<organism evidence="2 3">
    <name type="scientific">Laodelphax striatellus</name>
    <name type="common">Small brown planthopper</name>
    <name type="synonym">Delphax striatella</name>
    <dbReference type="NCBI Taxonomy" id="195883"/>
    <lineage>
        <taxon>Eukaryota</taxon>
        <taxon>Metazoa</taxon>
        <taxon>Ecdysozoa</taxon>
        <taxon>Arthropoda</taxon>
        <taxon>Hexapoda</taxon>
        <taxon>Insecta</taxon>
        <taxon>Pterygota</taxon>
        <taxon>Neoptera</taxon>
        <taxon>Paraneoptera</taxon>
        <taxon>Hemiptera</taxon>
        <taxon>Auchenorrhyncha</taxon>
        <taxon>Fulgoroidea</taxon>
        <taxon>Delphacidae</taxon>
        <taxon>Criomorphinae</taxon>
        <taxon>Laodelphax</taxon>
    </lineage>
</organism>
<keyword evidence="3" id="KW-1185">Reference proteome</keyword>